<proteinExistence type="predicted"/>
<dbReference type="InterPro" id="IPR002469">
    <property type="entry name" value="Peptidase_S9B_N"/>
</dbReference>
<accession>A0A6J6E5S0</accession>
<gene>
    <name evidence="3" type="ORF">UFOPK1726_00334</name>
</gene>
<name>A0A6J6E5S0_9ZZZZ</name>
<dbReference type="PANTHER" id="PTHR11731:SF193">
    <property type="entry name" value="DIPEPTIDYL PEPTIDASE 9"/>
    <property type="match status" value="1"/>
</dbReference>
<dbReference type="SUPFAM" id="SSF53474">
    <property type="entry name" value="alpha/beta-Hydrolases"/>
    <property type="match status" value="1"/>
</dbReference>
<dbReference type="AlphaFoldDB" id="A0A6J6E5S0"/>
<dbReference type="GO" id="GO:0008239">
    <property type="term" value="F:dipeptidyl-peptidase activity"/>
    <property type="evidence" value="ECO:0007669"/>
    <property type="project" value="TreeGrafter"/>
</dbReference>
<organism evidence="3">
    <name type="scientific">freshwater metagenome</name>
    <dbReference type="NCBI Taxonomy" id="449393"/>
    <lineage>
        <taxon>unclassified sequences</taxon>
        <taxon>metagenomes</taxon>
        <taxon>ecological metagenomes</taxon>
    </lineage>
</organism>
<dbReference type="GO" id="GO:0008236">
    <property type="term" value="F:serine-type peptidase activity"/>
    <property type="evidence" value="ECO:0007669"/>
    <property type="project" value="InterPro"/>
</dbReference>
<evidence type="ECO:0000259" key="1">
    <source>
        <dbReference type="Pfam" id="PF00326"/>
    </source>
</evidence>
<dbReference type="Pfam" id="PF00326">
    <property type="entry name" value="Peptidase_S9"/>
    <property type="match status" value="1"/>
</dbReference>
<protein>
    <submittedName>
        <fullName evidence="3">Unannotated protein</fullName>
    </submittedName>
</protein>
<dbReference type="InterPro" id="IPR029058">
    <property type="entry name" value="AB_hydrolase_fold"/>
</dbReference>
<dbReference type="PANTHER" id="PTHR11731">
    <property type="entry name" value="PROTEASE FAMILY S9B,C DIPEPTIDYL-PEPTIDASE IV-RELATED"/>
    <property type="match status" value="1"/>
</dbReference>
<dbReference type="Pfam" id="PF00930">
    <property type="entry name" value="DPPIV_N"/>
    <property type="match status" value="1"/>
</dbReference>
<dbReference type="Gene3D" id="2.140.10.30">
    <property type="entry name" value="Dipeptidylpeptidase IV, N-terminal domain"/>
    <property type="match status" value="1"/>
</dbReference>
<feature type="domain" description="Dipeptidylpeptidase IV N-terminal" evidence="2">
    <location>
        <begin position="107"/>
        <end position="318"/>
    </location>
</feature>
<sequence length="683" mass="75563">MRVSNSETFISQYAASGRFRNGAPRSFVITDGGVYFLQSTGPTDPVLQLKQLNLVTGQIRVVFNPADVEIASDLPEAEKARRERLRESGAGITSFSVSKAGTELVFSLSGTLFVLRINDEIKIELADLTDVFDPQLSSDGATIGCVRNGSVWVIPTDALHLGYQITPNDNHTWGLADFLSAEEFGRSTGFWFSPDGERILVQYFDDSMVSKISIADLAQPTKPITDHKFPFAGTENPRIGLRIFAARTGSQAISWDIENFPYLSQAGWSDNQSVYAIVLDRSQQQQHHLKFDLSAGAKILDMVQQQTWVESSPKLHRANGETRWDVRDDFYGNQRRLYRNGEPVTPTNWYVRNIGYSNSDIALIEATTDSAFNQILQVQAGEIIELTTAGHYASLLAATPATRVVMTTSFNQDPLYRVITPDNTFTLEDYSFAPNIQINLTRLRDTQTNRTVVLLPNSATGPLPVIMSPYGGPHAQLVLGTKRKYALDQWFADQGFAVIVSDGLGSPGVNVHWEHAITRNFTASLDCQIAALEQANQELPGVLDLDRVGIRGWSFGGYLSALATMVQPDIFKVAVAGAPVTEWRLYDSAYTERYLGHPANDPVTYDQNSLLKLNPTRIGKLLIVHGLADDNVLAAHSLQLSAHLINLGLQHQFLPLSNVTHMTPQVSVTETLLKTELEMFKQL</sequence>
<dbReference type="GO" id="GO:0006508">
    <property type="term" value="P:proteolysis"/>
    <property type="evidence" value="ECO:0007669"/>
    <property type="project" value="InterPro"/>
</dbReference>
<feature type="domain" description="Peptidase S9 prolyl oligopeptidase catalytic" evidence="1">
    <location>
        <begin position="489"/>
        <end position="681"/>
    </location>
</feature>
<reference evidence="3" key="1">
    <citation type="submission" date="2020-05" db="EMBL/GenBank/DDBJ databases">
        <authorList>
            <person name="Chiriac C."/>
            <person name="Salcher M."/>
            <person name="Ghai R."/>
            <person name="Kavagutti S V."/>
        </authorList>
    </citation>
    <scope>NUCLEOTIDE SEQUENCE</scope>
</reference>
<dbReference type="InterPro" id="IPR050278">
    <property type="entry name" value="Serine_Prot_S9B/DPPIV"/>
</dbReference>
<evidence type="ECO:0000259" key="2">
    <source>
        <dbReference type="Pfam" id="PF00930"/>
    </source>
</evidence>
<dbReference type="SUPFAM" id="SSF82171">
    <property type="entry name" value="DPP6 N-terminal domain-like"/>
    <property type="match status" value="1"/>
</dbReference>
<dbReference type="Gene3D" id="3.40.50.1820">
    <property type="entry name" value="alpha/beta hydrolase"/>
    <property type="match status" value="1"/>
</dbReference>
<dbReference type="EMBL" id="CAEZTT010000024">
    <property type="protein sequence ID" value="CAB4571910.1"/>
    <property type="molecule type" value="Genomic_DNA"/>
</dbReference>
<dbReference type="InterPro" id="IPR001375">
    <property type="entry name" value="Peptidase_S9_cat"/>
</dbReference>
<evidence type="ECO:0000313" key="3">
    <source>
        <dbReference type="EMBL" id="CAB4571910.1"/>
    </source>
</evidence>